<keyword evidence="4" id="KW-1185">Reference proteome</keyword>
<dbReference type="Gene3D" id="3.40.50.720">
    <property type="entry name" value="NAD(P)-binding Rossmann-like Domain"/>
    <property type="match status" value="1"/>
</dbReference>
<dbReference type="GO" id="GO:0005737">
    <property type="term" value="C:cytoplasm"/>
    <property type="evidence" value="ECO:0007669"/>
    <property type="project" value="TreeGrafter"/>
</dbReference>
<reference evidence="3 4" key="1">
    <citation type="journal article" date="2015" name="BMC Genomics">
        <title>The genome of the truffle-parasite Tolypocladium ophioglossoides and the evolution of antifungal peptaibiotics.</title>
        <authorList>
            <person name="Quandt C.A."/>
            <person name="Bushley K.E."/>
            <person name="Spatafora J.W."/>
        </authorList>
    </citation>
    <scope>NUCLEOTIDE SEQUENCE [LARGE SCALE GENOMIC DNA]</scope>
    <source>
        <strain evidence="3 4">CBS 100239</strain>
    </source>
</reference>
<dbReference type="PANTHER" id="PTHR48079:SF5">
    <property type="entry name" value="DEPENDENT EPIMERASE_DEHYDRATASE, PUTATIVE (AFU_ORTHOLOGUE AFUA_7G00180)-RELATED"/>
    <property type="match status" value="1"/>
</dbReference>
<dbReference type="InterPro" id="IPR036291">
    <property type="entry name" value="NAD(P)-bd_dom_sf"/>
</dbReference>
<evidence type="ECO:0000313" key="4">
    <source>
        <dbReference type="Proteomes" id="UP000036947"/>
    </source>
</evidence>
<accession>A0A0L0NH25</accession>
<proteinExistence type="predicted"/>
<sequence>MTAPKQRIFMTGANGYIGSVITELATADGYAVHGLSRSEASDAKLQSLGAVPVRGDLTSLDVLRKESAEADIVIHLATAYTIGEGTYDAVLPVDNAAVDAIADSLAGTGKPLVVTSGTLTTGADPTGAETTEASPPDPSPINSRGKAEAHALALAARGIRVTSVRLAPYVYGRAGSGVKLFMGMSAKAGSVTRVAGGTNRTTTVHVDDAARLYLLAAQQGKPGDVFNASSATDVTARQLFEAMAAALGLPLRDISFAQAQTQLGEVFARFLSAENRASGEKARGVLGWEPKGMGILDEISRGSYPALAAELRKGAA</sequence>
<protein>
    <recommendedName>
        <fullName evidence="2">NAD-dependent epimerase/dehydratase domain-containing protein</fullName>
    </recommendedName>
</protein>
<feature type="region of interest" description="Disordered" evidence="1">
    <location>
        <begin position="116"/>
        <end position="146"/>
    </location>
</feature>
<dbReference type="Proteomes" id="UP000036947">
    <property type="component" value="Unassembled WGS sequence"/>
</dbReference>
<dbReference type="PANTHER" id="PTHR48079">
    <property type="entry name" value="PROTEIN YEEZ"/>
    <property type="match status" value="1"/>
</dbReference>
<dbReference type="SUPFAM" id="SSF51735">
    <property type="entry name" value="NAD(P)-binding Rossmann-fold domains"/>
    <property type="match status" value="1"/>
</dbReference>
<dbReference type="InterPro" id="IPR001509">
    <property type="entry name" value="Epimerase_deHydtase"/>
</dbReference>
<name>A0A0L0NH25_TOLOC</name>
<dbReference type="GO" id="GO:0004029">
    <property type="term" value="F:aldehyde dehydrogenase (NAD+) activity"/>
    <property type="evidence" value="ECO:0007669"/>
    <property type="project" value="TreeGrafter"/>
</dbReference>
<feature type="domain" description="NAD-dependent epimerase/dehydratase" evidence="2">
    <location>
        <begin position="8"/>
        <end position="228"/>
    </location>
</feature>
<evidence type="ECO:0000256" key="1">
    <source>
        <dbReference type="SAM" id="MobiDB-lite"/>
    </source>
</evidence>
<dbReference type="EMBL" id="LFRF01000003">
    <property type="protein sequence ID" value="KND93442.1"/>
    <property type="molecule type" value="Genomic_DNA"/>
</dbReference>
<dbReference type="AlphaFoldDB" id="A0A0L0NH25"/>
<dbReference type="STRING" id="1163406.A0A0L0NH25"/>
<dbReference type="InterPro" id="IPR051783">
    <property type="entry name" value="NAD(P)-dependent_oxidoreduct"/>
</dbReference>
<comment type="caution">
    <text evidence="3">The sequence shown here is derived from an EMBL/GenBank/DDBJ whole genome shotgun (WGS) entry which is preliminary data.</text>
</comment>
<evidence type="ECO:0000313" key="3">
    <source>
        <dbReference type="EMBL" id="KND93442.1"/>
    </source>
</evidence>
<evidence type="ECO:0000259" key="2">
    <source>
        <dbReference type="Pfam" id="PF01370"/>
    </source>
</evidence>
<organism evidence="3 4">
    <name type="scientific">Tolypocladium ophioglossoides (strain CBS 100239)</name>
    <name type="common">Snaketongue truffleclub</name>
    <name type="synonym">Elaphocordyceps ophioglossoides</name>
    <dbReference type="NCBI Taxonomy" id="1163406"/>
    <lineage>
        <taxon>Eukaryota</taxon>
        <taxon>Fungi</taxon>
        <taxon>Dikarya</taxon>
        <taxon>Ascomycota</taxon>
        <taxon>Pezizomycotina</taxon>
        <taxon>Sordariomycetes</taxon>
        <taxon>Hypocreomycetidae</taxon>
        <taxon>Hypocreales</taxon>
        <taxon>Ophiocordycipitaceae</taxon>
        <taxon>Tolypocladium</taxon>
    </lineage>
</organism>
<feature type="compositionally biased region" description="Polar residues" evidence="1">
    <location>
        <begin position="116"/>
        <end position="133"/>
    </location>
</feature>
<dbReference type="OrthoDB" id="10262413at2759"/>
<dbReference type="Pfam" id="PF01370">
    <property type="entry name" value="Epimerase"/>
    <property type="match status" value="1"/>
</dbReference>
<gene>
    <name evidence="3" type="ORF">TOPH_01675</name>
</gene>